<comment type="caution">
    <text evidence="2">The sequence shown here is derived from an EMBL/GenBank/DDBJ whole genome shotgun (WGS) entry which is preliminary data.</text>
</comment>
<reference evidence="2 3" key="1">
    <citation type="submission" date="2018-06" db="EMBL/GenBank/DDBJ databases">
        <title>Comparative genomics reveals the genomic features of Rhizophagus irregularis, R. cerebriforme, R. diaphanum and Gigaspora rosea, and their symbiotic lifestyle signature.</title>
        <authorList>
            <person name="Morin E."/>
            <person name="San Clemente H."/>
            <person name="Chen E.C.H."/>
            <person name="De La Providencia I."/>
            <person name="Hainaut M."/>
            <person name="Kuo A."/>
            <person name="Kohler A."/>
            <person name="Murat C."/>
            <person name="Tang N."/>
            <person name="Roy S."/>
            <person name="Loubradou J."/>
            <person name="Henrissat B."/>
            <person name="Grigoriev I.V."/>
            <person name="Corradi N."/>
            <person name="Roux C."/>
            <person name="Martin F.M."/>
        </authorList>
    </citation>
    <scope>NUCLEOTIDE SEQUENCE [LARGE SCALE GENOMIC DNA]</scope>
    <source>
        <strain evidence="2 3">DAOM 227022</strain>
    </source>
</reference>
<dbReference type="GO" id="GO:0005524">
    <property type="term" value="F:ATP binding"/>
    <property type="evidence" value="ECO:0007669"/>
    <property type="project" value="InterPro"/>
</dbReference>
<accession>A0A397T3T1</accession>
<dbReference type="PANTHER" id="PTHR44329:SF289">
    <property type="entry name" value="SERINE_THREONINE-PROTEIN KINASE VIK"/>
    <property type="match status" value="1"/>
</dbReference>
<evidence type="ECO:0000313" key="3">
    <source>
        <dbReference type="Proteomes" id="UP000265703"/>
    </source>
</evidence>
<dbReference type="InterPro" id="IPR051681">
    <property type="entry name" value="Ser/Thr_Kinases-Pseudokinases"/>
</dbReference>
<dbReference type="Pfam" id="PF07714">
    <property type="entry name" value="PK_Tyr_Ser-Thr"/>
    <property type="match status" value="1"/>
</dbReference>
<sequence length="466" mass="54462">MSYKLFFEKLINFTSLTQPKQVKTKIKQSGNKIIDDFISYTCGRIEYIPYEKFENIEFIAKGGFSKIYKANWIDNPNEVVLKKLNNSKNITPKELNELKVFCDYHEKPIPRLSSNISNISKYFGITQDPNTQDFMIIMAYYNLGDLTNYINNNFYDMSWYSKLGHLRNIIDGLINIHYANIIHRDFHSGNIFFHIDLKDLNEYRLEKLGKPRIIIGDLGISKSATESTDDNNENYGIIPYMAPEIFQGKKYTKASDIYSFGMIMWEFMTGRRPFWDEIHDIELIIKISDGLRPPIVTNAPEGYIELMKECWFSNPEKRPTAADIKDKIEKLCTSESYDDWYSEKYTHITPSPDIGPVTINKRSAIYKSRPLSGMIKSAMSLRNSRSQTIDLETDPFYYYRKSNVESATKRKFEDNLIEENNDNYNGQCIKRKKLSENENAEPELDINTNYNHEYITKEIELDINAL</sequence>
<dbReference type="Proteomes" id="UP000265703">
    <property type="component" value="Unassembled WGS sequence"/>
</dbReference>
<gene>
    <name evidence="2" type="ORF">C1645_875379</name>
</gene>
<dbReference type="PROSITE" id="PS50011">
    <property type="entry name" value="PROTEIN_KINASE_DOM"/>
    <property type="match status" value="1"/>
</dbReference>
<organism evidence="2 3">
    <name type="scientific">Glomus cerebriforme</name>
    <dbReference type="NCBI Taxonomy" id="658196"/>
    <lineage>
        <taxon>Eukaryota</taxon>
        <taxon>Fungi</taxon>
        <taxon>Fungi incertae sedis</taxon>
        <taxon>Mucoromycota</taxon>
        <taxon>Glomeromycotina</taxon>
        <taxon>Glomeromycetes</taxon>
        <taxon>Glomerales</taxon>
        <taxon>Glomeraceae</taxon>
        <taxon>Glomus</taxon>
    </lineage>
</organism>
<keyword evidence="2" id="KW-0808">Transferase</keyword>
<name>A0A397T3T1_9GLOM</name>
<dbReference type="SUPFAM" id="SSF56112">
    <property type="entry name" value="Protein kinase-like (PK-like)"/>
    <property type="match status" value="1"/>
</dbReference>
<keyword evidence="3" id="KW-1185">Reference proteome</keyword>
<proteinExistence type="predicted"/>
<evidence type="ECO:0000259" key="1">
    <source>
        <dbReference type="PROSITE" id="PS50011"/>
    </source>
</evidence>
<dbReference type="InterPro" id="IPR000719">
    <property type="entry name" value="Prot_kinase_dom"/>
</dbReference>
<dbReference type="InterPro" id="IPR001245">
    <property type="entry name" value="Ser-Thr/Tyr_kinase_cat_dom"/>
</dbReference>
<evidence type="ECO:0000313" key="2">
    <source>
        <dbReference type="EMBL" id="RIA91536.1"/>
    </source>
</evidence>
<keyword evidence="2" id="KW-0418">Kinase</keyword>
<protein>
    <submittedName>
        <fullName evidence="2">Kinase-like domain-containing protein</fullName>
    </submittedName>
</protein>
<dbReference type="EMBL" id="QKYT01000150">
    <property type="protein sequence ID" value="RIA91536.1"/>
    <property type="molecule type" value="Genomic_DNA"/>
</dbReference>
<dbReference type="GO" id="GO:0004674">
    <property type="term" value="F:protein serine/threonine kinase activity"/>
    <property type="evidence" value="ECO:0007669"/>
    <property type="project" value="TreeGrafter"/>
</dbReference>
<dbReference type="STRING" id="658196.A0A397T3T1"/>
<dbReference type="AlphaFoldDB" id="A0A397T3T1"/>
<dbReference type="PANTHER" id="PTHR44329">
    <property type="entry name" value="SERINE/THREONINE-PROTEIN KINASE TNNI3K-RELATED"/>
    <property type="match status" value="1"/>
</dbReference>
<dbReference type="Gene3D" id="1.10.510.10">
    <property type="entry name" value="Transferase(Phosphotransferase) domain 1"/>
    <property type="match status" value="1"/>
</dbReference>
<dbReference type="SMART" id="SM00220">
    <property type="entry name" value="S_TKc"/>
    <property type="match status" value="1"/>
</dbReference>
<dbReference type="InterPro" id="IPR011009">
    <property type="entry name" value="Kinase-like_dom_sf"/>
</dbReference>
<feature type="domain" description="Protein kinase" evidence="1">
    <location>
        <begin position="53"/>
        <end position="341"/>
    </location>
</feature>
<dbReference type="OrthoDB" id="3256376at2759"/>